<name>A0A840NEP6_9PSEU</name>
<dbReference type="EMBL" id="JACHIV010000001">
    <property type="protein sequence ID" value="MBB5068698.1"/>
    <property type="molecule type" value="Genomic_DNA"/>
</dbReference>
<keyword evidence="9" id="KW-1185">Reference proteome</keyword>
<dbReference type="InterPro" id="IPR002328">
    <property type="entry name" value="ADH_Zn_CS"/>
</dbReference>
<evidence type="ECO:0000256" key="6">
    <source>
        <dbReference type="RuleBase" id="RU361277"/>
    </source>
</evidence>
<dbReference type="SUPFAM" id="SSF50129">
    <property type="entry name" value="GroES-like"/>
    <property type="match status" value="1"/>
</dbReference>
<reference evidence="8 9" key="1">
    <citation type="submission" date="2020-08" db="EMBL/GenBank/DDBJ databases">
        <title>Sequencing the genomes of 1000 actinobacteria strains.</title>
        <authorList>
            <person name="Klenk H.-P."/>
        </authorList>
    </citation>
    <scope>NUCLEOTIDE SEQUENCE [LARGE SCALE GENOMIC DNA]</scope>
    <source>
        <strain evidence="8 9">DSM 45582</strain>
    </source>
</reference>
<keyword evidence="5 8" id="KW-0560">Oxidoreductase</keyword>
<evidence type="ECO:0000256" key="4">
    <source>
        <dbReference type="ARBA" id="ARBA00022833"/>
    </source>
</evidence>
<dbReference type="InterPro" id="IPR036291">
    <property type="entry name" value="NAD(P)-bd_dom_sf"/>
</dbReference>
<dbReference type="PANTHER" id="PTHR43350">
    <property type="entry name" value="NAD-DEPENDENT ALCOHOL DEHYDROGENASE"/>
    <property type="match status" value="1"/>
</dbReference>
<evidence type="ECO:0000313" key="9">
    <source>
        <dbReference type="Proteomes" id="UP000580474"/>
    </source>
</evidence>
<dbReference type="InterPro" id="IPR013149">
    <property type="entry name" value="ADH-like_C"/>
</dbReference>
<evidence type="ECO:0000256" key="2">
    <source>
        <dbReference type="ARBA" id="ARBA00008072"/>
    </source>
</evidence>
<evidence type="ECO:0000256" key="5">
    <source>
        <dbReference type="ARBA" id="ARBA00023002"/>
    </source>
</evidence>
<dbReference type="RefSeq" id="WP_184478351.1">
    <property type="nucleotide sequence ID" value="NZ_JACHIV010000001.1"/>
</dbReference>
<comment type="caution">
    <text evidence="8">The sequence shown here is derived from an EMBL/GenBank/DDBJ whole genome shotgun (WGS) entry which is preliminary data.</text>
</comment>
<feature type="domain" description="Enoyl reductase (ER)" evidence="7">
    <location>
        <begin position="12"/>
        <end position="360"/>
    </location>
</feature>
<dbReference type="GO" id="GO:0018456">
    <property type="term" value="F:aryl-alcohol dehydrogenase (NAD+) activity"/>
    <property type="evidence" value="ECO:0007669"/>
    <property type="project" value="UniProtKB-EC"/>
</dbReference>
<dbReference type="InterPro" id="IPR013154">
    <property type="entry name" value="ADH-like_N"/>
</dbReference>
<comment type="similarity">
    <text evidence="2 6">Belongs to the zinc-containing alcohol dehydrogenase family.</text>
</comment>
<sequence>MQITAAVVPEPGGEFVLETVALDDPRDDEILVRVTAAGLCHTDLVAKDDPRRREPIVLGHEGTGVVERVGAAVTGIEPGDRVALSYRSCGRCRPCRAGDRPYCEQARRLNSAGRRPDGSPTLTRRGEPVAGSFFGQSCFATHALATADNAVVIGERVDPLVAAPMGCGFQTGAGAVLNALRPDAGSSLAIFGAGGVGLAALLAARSAGVRTIIAVDVQPRRRERALRLGADDALDPARTDVVAAIAQRTGGGVTHALEATGLAAVLTQAVAALGATGVAAVVGLGAAEATLNLRDLLYRGKTVRGCIEGDAVPQRFIPELLELHAAGRFPVRDLVAEYRFADINAAVADQRSGTAVKPVLVW</sequence>
<organism evidence="8 9">
    <name type="scientific">Saccharopolyspora gloriosae</name>
    <dbReference type="NCBI Taxonomy" id="455344"/>
    <lineage>
        <taxon>Bacteria</taxon>
        <taxon>Bacillati</taxon>
        <taxon>Actinomycetota</taxon>
        <taxon>Actinomycetes</taxon>
        <taxon>Pseudonocardiales</taxon>
        <taxon>Pseudonocardiaceae</taxon>
        <taxon>Saccharopolyspora</taxon>
    </lineage>
</organism>
<proteinExistence type="inferred from homology"/>
<dbReference type="SUPFAM" id="SSF51735">
    <property type="entry name" value="NAD(P)-binding Rossmann-fold domains"/>
    <property type="match status" value="1"/>
</dbReference>
<dbReference type="InterPro" id="IPR011032">
    <property type="entry name" value="GroES-like_sf"/>
</dbReference>
<protein>
    <submittedName>
        <fullName evidence="8">Aryl-alcohol dehydrogenase</fullName>
        <ecNumber evidence="8">1.1.1.90</ecNumber>
    </submittedName>
</protein>
<keyword evidence="3 6" id="KW-0479">Metal-binding</keyword>
<dbReference type="FunFam" id="3.40.50.720:FF:000003">
    <property type="entry name" value="S-(hydroxymethyl)glutathione dehydrogenase"/>
    <property type="match status" value="1"/>
</dbReference>
<dbReference type="SMART" id="SM00829">
    <property type="entry name" value="PKS_ER"/>
    <property type="match status" value="1"/>
</dbReference>
<dbReference type="InterPro" id="IPR020843">
    <property type="entry name" value="ER"/>
</dbReference>
<accession>A0A840NEP6</accession>
<dbReference type="Gene3D" id="3.40.50.720">
    <property type="entry name" value="NAD(P)-binding Rossmann-like Domain"/>
    <property type="match status" value="1"/>
</dbReference>
<evidence type="ECO:0000313" key="8">
    <source>
        <dbReference type="EMBL" id="MBB5068698.1"/>
    </source>
</evidence>
<dbReference type="PROSITE" id="PS00059">
    <property type="entry name" value="ADH_ZINC"/>
    <property type="match status" value="1"/>
</dbReference>
<dbReference type="EC" id="1.1.1.90" evidence="8"/>
<gene>
    <name evidence="8" type="ORF">BJ969_001786</name>
</gene>
<dbReference type="PANTHER" id="PTHR43350:SF21">
    <property type="entry name" value="S-NITROSOMYCOTHIOL REDUCTASE MSCR"/>
    <property type="match status" value="1"/>
</dbReference>
<dbReference type="Pfam" id="PF08240">
    <property type="entry name" value="ADH_N"/>
    <property type="match status" value="1"/>
</dbReference>
<evidence type="ECO:0000256" key="3">
    <source>
        <dbReference type="ARBA" id="ARBA00022723"/>
    </source>
</evidence>
<keyword evidence="4 6" id="KW-0862">Zinc</keyword>
<dbReference type="CDD" id="cd08278">
    <property type="entry name" value="benzyl_alcohol_DH"/>
    <property type="match status" value="1"/>
</dbReference>
<dbReference type="Proteomes" id="UP000580474">
    <property type="component" value="Unassembled WGS sequence"/>
</dbReference>
<dbReference type="AlphaFoldDB" id="A0A840NEP6"/>
<dbReference type="Gene3D" id="3.90.180.10">
    <property type="entry name" value="Medium-chain alcohol dehydrogenases, catalytic domain"/>
    <property type="match status" value="1"/>
</dbReference>
<evidence type="ECO:0000256" key="1">
    <source>
        <dbReference type="ARBA" id="ARBA00001947"/>
    </source>
</evidence>
<dbReference type="GO" id="GO:0008270">
    <property type="term" value="F:zinc ion binding"/>
    <property type="evidence" value="ECO:0007669"/>
    <property type="project" value="InterPro"/>
</dbReference>
<dbReference type="Pfam" id="PF00107">
    <property type="entry name" value="ADH_zinc_N"/>
    <property type="match status" value="1"/>
</dbReference>
<comment type="cofactor">
    <cofactor evidence="1 6">
        <name>Zn(2+)</name>
        <dbReference type="ChEBI" id="CHEBI:29105"/>
    </cofactor>
</comment>
<evidence type="ECO:0000259" key="7">
    <source>
        <dbReference type="SMART" id="SM00829"/>
    </source>
</evidence>